<evidence type="ECO:0000313" key="1">
    <source>
        <dbReference type="EMBL" id="GAH65302.1"/>
    </source>
</evidence>
<accession>X1H7C5</accession>
<organism evidence="1">
    <name type="scientific">marine sediment metagenome</name>
    <dbReference type="NCBI Taxonomy" id="412755"/>
    <lineage>
        <taxon>unclassified sequences</taxon>
        <taxon>metagenomes</taxon>
        <taxon>ecological metagenomes</taxon>
    </lineage>
</organism>
<comment type="caution">
    <text evidence="1">The sequence shown here is derived from an EMBL/GenBank/DDBJ whole genome shotgun (WGS) entry which is preliminary data.</text>
</comment>
<proteinExistence type="predicted"/>
<protein>
    <submittedName>
        <fullName evidence="1">Uncharacterized protein</fullName>
    </submittedName>
</protein>
<dbReference type="AlphaFoldDB" id="X1H7C5"/>
<gene>
    <name evidence="1" type="ORF">S03H2_46630</name>
</gene>
<reference evidence="1" key="1">
    <citation type="journal article" date="2014" name="Front. Microbiol.">
        <title>High frequency of phylogenetically diverse reductive dehalogenase-homologous genes in deep subseafloor sedimentary metagenomes.</title>
        <authorList>
            <person name="Kawai M."/>
            <person name="Futagami T."/>
            <person name="Toyoda A."/>
            <person name="Takaki Y."/>
            <person name="Nishi S."/>
            <person name="Hori S."/>
            <person name="Arai W."/>
            <person name="Tsubouchi T."/>
            <person name="Morono Y."/>
            <person name="Uchiyama I."/>
            <person name="Ito T."/>
            <person name="Fujiyama A."/>
            <person name="Inagaki F."/>
            <person name="Takami H."/>
        </authorList>
    </citation>
    <scope>NUCLEOTIDE SEQUENCE</scope>
    <source>
        <strain evidence="1">Expedition CK06-06</strain>
    </source>
</reference>
<feature type="non-terminal residue" evidence="1">
    <location>
        <position position="1"/>
    </location>
</feature>
<sequence>VYLILLPPFLPKPNIIKPNIIDGGTERINLQNVIG</sequence>
<name>X1H7C5_9ZZZZ</name>
<dbReference type="EMBL" id="BARU01029299">
    <property type="protein sequence ID" value="GAH65302.1"/>
    <property type="molecule type" value="Genomic_DNA"/>
</dbReference>